<reference evidence="3" key="1">
    <citation type="submission" date="2016-10" db="EMBL/GenBank/DDBJ databases">
        <authorList>
            <person name="Varghese N."/>
            <person name="Submissions S."/>
        </authorList>
    </citation>
    <scope>NUCLEOTIDE SEQUENCE [LARGE SCALE GENOMIC DNA]</scope>
    <source>
        <strain evidence="3">DSM 25811 / CCM 8410 / LMG 26954 / E90</strain>
    </source>
</reference>
<proteinExistence type="predicted"/>
<gene>
    <name evidence="2" type="ORF">SAMN04487894_1269</name>
</gene>
<evidence type="ECO:0000256" key="1">
    <source>
        <dbReference type="SAM" id="SignalP"/>
    </source>
</evidence>
<evidence type="ECO:0000313" key="2">
    <source>
        <dbReference type="EMBL" id="SDE20086.1"/>
    </source>
</evidence>
<evidence type="ECO:0008006" key="4">
    <source>
        <dbReference type="Google" id="ProtNLM"/>
    </source>
</evidence>
<dbReference type="AlphaFoldDB" id="A0A1G7B1E9"/>
<dbReference type="OrthoDB" id="609485at2"/>
<accession>A0A1G7B1E9</accession>
<feature type="signal peptide" evidence="1">
    <location>
        <begin position="1"/>
        <end position="20"/>
    </location>
</feature>
<dbReference type="STRING" id="1285928.SAMN04487894_1269"/>
<dbReference type="RefSeq" id="WP_090393396.1">
    <property type="nucleotide sequence ID" value="NZ_FMZO01000026.1"/>
</dbReference>
<organism evidence="2 3">
    <name type="scientific">Niabella drilacis (strain DSM 25811 / CCM 8410 / CCUG 62505 / LMG 26954 / E90)</name>
    <dbReference type="NCBI Taxonomy" id="1285928"/>
    <lineage>
        <taxon>Bacteria</taxon>
        <taxon>Pseudomonadati</taxon>
        <taxon>Bacteroidota</taxon>
        <taxon>Chitinophagia</taxon>
        <taxon>Chitinophagales</taxon>
        <taxon>Chitinophagaceae</taxon>
        <taxon>Niabella</taxon>
    </lineage>
</organism>
<dbReference type="Gene3D" id="2.60.40.1930">
    <property type="match status" value="1"/>
</dbReference>
<evidence type="ECO:0000313" key="3">
    <source>
        <dbReference type="Proteomes" id="UP000198757"/>
    </source>
</evidence>
<sequence>MKRKGLLLLFFIRAILNAQAPSSNGGALYVATDKTIYTPGEAIWFSGYFLPQEPLPDTLQPDIMAVALIRQDTTGFLLSQNYLMQQGCCPGTLTLPQELQPGNYELVAALNLLDPSGKPRFSFRKRLTIKTTEQPPFHLSFHIEDSLHISDTIRISMQATAAEGVLINDKKAAITYHRPGQKPNTQKLDITGRATLIIPLRQPDTSLPVLYTVTTANGQSKPFTLWLPLKKTIHGSAAPTGPQKTIPTHQPANLLLAHTINNDSLEATITTTQPQKVVLAYRNLLSTEQERSDPIYITGHKKISLPLGSFKKGTYILSLFNETGTLLDQKPFFAHYNNRSTITLQTTKDRFQTREKITVKINAGNEQGQPLKAILTAWCVNTTRLENHNRLLLPAYYYTQPLNDPYQSATIYSSSSLLSNTLEQAADAGTPANTVAPPLHKPTVSGSIVMARGGVEVEKQLMVLLLRDTLKNFITTDSSGRFFPAPTQLVTPEGSVFTAAAGNINKRAMEGIGLIRYAVIMTNPMQEPMNYLQQPGLPAARPYQEALTGNYLVFKDSFEAKTMRMVTVRATKPLARPDALFGNNCGDFVCINNILNCPAHIGDEGNTLPVKGKIYRSAGGNIIYQGCADNNIERVNTARLFTGMEEKDIKEQESLHYLSTLCWRPFLPVPGSATLDFYSSDLPGNYKIIVEGIAENGDLLHQEKEIIIEANK</sequence>
<dbReference type="Proteomes" id="UP000198757">
    <property type="component" value="Unassembled WGS sequence"/>
</dbReference>
<keyword evidence="3" id="KW-1185">Reference proteome</keyword>
<name>A0A1G7B1E9_NIADE</name>
<dbReference type="EMBL" id="FMZO01000026">
    <property type="protein sequence ID" value="SDE20086.1"/>
    <property type="molecule type" value="Genomic_DNA"/>
</dbReference>
<protein>
    <recommendedName>
        <fullName evidence="4">MG2 domain-containing protein</fullName>
    </recommendedName>
</protein>
<keyword evidence="1" id="KW-0732">Signal</keyword>
<feature type="chain" id="PRO_5011620452" description="MG2 domain-containing protein" evidence="1">
    <location>
        <begin position="21"/>
        <end position="712"/>
    </location>
</feature>